<dbReference type="PANTHER" id="PTHR42840">
    <property type="entry name" value="NAD(P)-BINDING ROSSMANN-FOLD SUPERFAMILY PROTEIN-RELATED"/>
    <property type="match status" value="1"/>
</dbReference>
<dbReference type="AlphaFoldDB" id="A0A3A8AJC0"/>
<name>A0A3A8AJC0_9HYPH</name>
<dbReference type="SUPFAM" id="SSF51735">
    <property type="entry name" value="NAD(P)-binding Rossmann-fold domains"/>
    <property type="match status" value="1"/>
</dbReference>
<evidence type="ECO:0000256" key="1">
    <source>
        <dbReference type="ARBA" id="ARBA00010928"/>
    </source>
</evidence>
<dbReference type="Pfam" id="PF01408">
    <property type="entry name" value="GFO_IDH_MocA"/>
    <property type="match status" value="1"/>
</dbReference>
<dbReference type="InterPro" id="IPR000683">
    <property type="entry name" value="Gfo/Idh/MocA-like_OxRdtase_N"/>
</dbReference>
<evidence type="ECO:0000313" key="5">
    <source>
        <dbReference type="EMBL" id="RKF07770.1"/>
    </source>
</evidence>
<gene>
    <name evidence="5" type="ORF">DEM25_008490</name>
</gene>
<organism evidence="5 6">
    <name type="scientific">Oceaniradius stylonematis</name>
    <dbReference type="NCBI Taxonomy" id="2184161"/>
    <lineage>
        <taxon>Bacteria</taxon>
        <taxon>Pseudomonadati</taxon>
        <taxon>Pseudomonadota</taxon>
        <taxon>Alphaproteobacteria</taxon>
        <taxon>Hyphomicrobiales</taxon>
        <taxon>Ahrensiaceae</taxon>
        <taxon>Oceaniradius</taxon>
    </lineage>
</organism>
<evidence type="ECO:0000259" key="4">
    <source>
        <dbReference type="Pfam" id="PF02894"/>
    </source>
</evidence>
<dbReference type="InterPro" id="IPR004104">
    <property type="entry name" value="Gfo/Idh/MocA-like_OxRdtase_C"/>
</dbReference>
<feature type="domain" description="Gfo/Idh/MocA-like oxidoreductase C-terminal" evidence="4">
    <location>
        <begin position="195"/>
        <end position="443"/>
    </location>
</feature>
<sequence length="455" mass="49811">MAVSCRRTPIEYRAHCSHSCTQITCRHSDQLRTRGVLHTPQQQHQIGVTIIGAGERGAYYIGARMAEIAAETGFRIVSVHDALPDRARHAADHLTAIYADKGIAHTVMPEDGMEAAITDPSVGLVLVTTHTDAHREPVEIAARAGKRIYLDKPISVTLADAEAILRAEAASSPVMMGFTRRYEKPWIEAVDLAHKGRIGDPQMILLRSVIPYTRYLQLWHRNQSKSGGAINDKCSHHFDVLNWIAGARPVSVSAIGGRSGIFAPDPDAPPRCSQCERVCPYRRHQTLVDKFEGVGRVANDSWTHAHRIEDRNDNCVFLPGADIDDHAIISVAYENGMTACLFFTIFGPWAADQETLEIVGASGRLRMERHSGSIDIVSAHGHKAETVTFTDPERQSTHFGADLELVRTMRAFCAGATPPVGPGDGLSSLRMVHAALWSLRNGGQPIDPARVEDAP</sequence>
<comment type="similarity">
    <text evidence="1">Belongs to the Gfo/Idh/MocA family.</text>
</comment>
<dbReference type="PANTHER" id="PTHR42840:SF3">
    <property type="entry name" value="BINDING ROSSMANN FOLD OXIDOREDUCTASE, PUTATIVE (AFU_ORTHOLOGUE AFUA_2G10240)-RELATED"/>
    <property type="match status" value="1"/>
</dbReference>
<evidence type="ECO:0000256" key="2">
    <source>
        <dbReference type="ARBA" id="ARBA00023002"/>
    </source>
</evidence>
<comment type="caution">
    <text evidence="5">The sequence shown here is derived from an EMBL/GenBank/DDBJ whole genome shotgun (WGS) entry which is preliminary data.</text>
</comment>
<dbReference type="InterPro" id="IPR036291">
    <property type="entry name" value="NAD(P)-bd_dom_sf"/>
</dbReference>
<dbReference type="Pfam" id="PF02894">
    <property type="entry name" value="GFO_IDH_MocA_C"/>
    <property type="match status" value="1"/>
</dbReference>
<reference evidence="5 6" key="1">
    <citation type="journal article" date="2018" name="Int. J. Syst. Bacteriol.">
        <title>Oceaniradius stylonemae gen. nov., sp. nov., isolated from a red alga, Stylonema cornu-cervi.</title>
        <authorList>
            <person name="Jeong S."/>
        </authorList>
    </citation>
    <scope>NUCLEOTIDE SEQUENCE [LARGE SCALE GENOMIC DNA]</scope>
    <source>
        <strain evidence="5 6">StC1</strain>
    </source>
</reference>
<keyword evidence="2" id="KW-0560">Oxidoreductase</keyword>
<protein>
    <submittedName>
        <fullName evidence="5">Gfo/Idh/MocA family oxidoreductase</fullName>
    </submittedName>
</protein>
<dbReference type="GO" id="GO:0016491">
    <property type="term" value="F:oxidoreductase activity"/>
    <property type="evidence" value="ECO:0007669"/>
    <property type="project" value="UniProtKB-KW"/>
</dbReference>
<dbReference type="Gene3D" id="3.40.50.720">
    <property type="entry name" value="NAD(P)-binding Rossmann-like Domain"/>
    <property type="match status" value="1"/>
</dbReference>
<dbReference type="Proteomes" id="UP000246132">
    <property type="component" value="Unassembled WGS sequence"/>
</dbReference>
<dbReference type="Gene3D" id="3.30.360.10">
    <property type="entry name" value="Dihydrodipicolinate Reductase, domain 2"/>
    <property type="match status" value="1"/>
</dbReference>
<dbReference type="SUPFAM" id="SSF55347">
    <property type="entry name" value="Glyceraldehyde-3-phosphate dehydrogenase-like, C-terminal domain"/>
    <property type="match status" value="1"/>
</dbReference>
<dbReference type="GO" id="GO:0000166">
    <property type="term" value="F:nucleotide binding"/>
    <property type="evidence" value="ECO:0007669"/>
    <property type="project" value="InterPro"/>
</dbReference>
<accession>A0A3A8AJC0</accession>
<feature type="domain" description="Gfo/Idh/MocA-like oxidoreductase N-terminal" evidence="3">
    <location>
        <begin position="47"/>
        <end position="172"/>
    </location>
</feature>
<evidence type="ECO:0000259" key="3">
    <source>
        <dbReference type="Pfam" id="PF01408"/>
    </source>
</evidence>
<proteinExistence type="inferred from homology"/>
<keyword evidence="6" id="KW-1185">Reference proteome</keyword>
<evidence type="ECO:0000313" key="6">
    <source>
        <dbReference type="Proteomes" id="UP000246132"/>
    </source>
</evidence>
<dbReference type="EMBL" id="QFWV02000004">
    <property type="protein sequence ID" value="RKF07770.1"/>
    <property type="molecule type" value="Genomic_DNA"/>
</dbReference>